<dbReference type="Gene3D" id="1.10.10.10">
    <property type="entry name" value="Winged helix-like DNA-binding domain superfamily/Winged helix DNA-binding domain"/>
    <property type="match status" value="1"/>
</dbReference>
<evidence type="ECO:0000256" key="3">
    <source>
        <dbReference type="ARBA" id="ARBA00023163"/>
    </source>
</evidence>
<dbReference type="PANTHER" id="PTHR42756">
    <property type="entry name" value="TRANSCRIPTIONAL REGULATOR, MARR"/>
    <property type="match status" value="1"/>
</dbReference>
<dbReference type="SMART" id="SM00347">
    <property type="entry name" value="HTH_MARR"/>
    <property type="match status" value="1"/>
</dbReference>
<proteinExistence type="predicted"/>
<protein>
    <submittedName>
        <fullName evidence="5">Transcriptional regulator, MarR family</fullName>
    </submittedName>
</protein>
<keyword evidence="6" id="KW-1185">Reference proteome</keyword>
<dbReference type="AlphaFoldDB" id="A0A375A6V5"/>
<feature type="domain" description="HTH marR-type" evidence="4">
    <location>
        <begin position="23"/>
        <end position="155"/>
    </location>
</feature>
<keyword evidence="3" id="KW-0804">Transcription</keyword>
<gene>
    <name evidence="5" type="primary">mfbR</name>
    <name evidence="5" type="ORF">DAQ1742_00785</name>
</gene>
<dbReference type="InterPro" id="IPR036390">
    <property type="entry name" value="WH_DNA-bd_sf"/>
</dbReference>
<dbReference type="InterPro" id="IPR036388">
    <property type="entry name" value="WH-like_DNA-bd_sf"/>
</dbReference>
<dbReference type="InterPro" id="IPR000835">
    <property type="entry name" value="HTH_MarR-typ"/>
</dbReference>
<evidence type="ECO:0000313" key="6">
    <source>
        <dbReference type="Proteomes" id="UP000294820"/>
    </source>
</evidence>
<evidence type="ECO:0000259" key="4">
    <source>
        <dbReference type="PROSITE" id="PS50995"/>
    </source>
</evidence>
<name>A0A375A6V5_9GAMM</name>
<dbReference type="Pfam" id="PF12802">
    <property type="entry name" value="MarR_2"/>
    <property type="match status" value="1"/>
</dbReference>
<evidence type="ECO:0000313" key="5">
    <source>
        <dbReference type="EMBL" id="SLM61852.1"/>
    </source>
</evidence>
<dbReference type="KEGG" id="daq:DAQ1742_00785"/>
<evidence type="ECO:0000256" key="1">
    <source>
        <dbReference type="ARBA" id="ARBA00023015"/>
    </source>
</evidence>
<dbReference type="PRINTS" id="PR00598">
    <property type="entry name" value="HTHMARR"/>
</dbReference>
<dbReference type="PANTHER" id="PTHR42756:SF1">
    <property type="entry name" value="TRANSCRIPTIONAL REPRESSOR OF EMRAB OPERON"/>
    <property type="match status" value="1"/>
</dbReference>
<dbReference type="GO" id="GO:0003700">
    <property type="term" value="F:DNA-binding transcription factor activity"/>
    <property type="evidence" value="ECO:0007669"/>
    <property type="project" value="InterPro"/>
</dbReference>
<sequence>MPVHYFTDFMMDTAMLQTESSARRNFAIQLGQTTRLWRRVIDRELQPYGLTQAAWLPLLFIARGDAPIHQKALAESLGLDASAVVRVLDNLQKQGVIERREGNDRRFKEIHLTESGIALVNRVELIAAQVRNQALEGVSEQDIQQVSRVIGQVIDNLSQTESRQS</sequence>
<reference evidence="5 6" key="1">
    <citation type="submission" date="2016-09" db="EMBL/GenBank/DDBJ databases">
        <authorList>
            <person name="Reverchon S."/>
            <person name="Nasser W."/>
            <person name="Leonard S."/>
            <person name="Brochier C."/>
            <person name="Duprey A."/>
        </authorList>
    </citation>
    <scope>NUCLEOTIDE SEQUENCE [LARGE SCALE GENOMIC DNA]</scope>
    <source>
        <strain evidence="5 6">174/2</strain>
    </source>
</reference>
<keyword evidence="1" id="KW-0805">Transcription regulation</keyword>
<evidence type="ECO:0000256" key="2">
    <source>
        <dbReference type="ARBA" id="ARBA00023125"/>
    </source>
</evidence>
<keyword evidence="2" id="KW-0238">DNA-binding</keyword>
<dbReference type="PROSITE" id="PS50995">
    <property type="entry name" value="HTH_MARR_2"/>
    <property type="match status" value="1"/>
</dbReference>
<accession>A0A375A6V5</accession>
<dbReference type="Proteomes" id="UP000294820">
    <property type="component" value="Chromosome 1"/>
</dbReference>
<dbReference type="EMBL" id="LT615367">
    <property type="protein sequence ID" value="SLM61852.1"/>
    <property type="molecule type" value="Genomic_DNA"/>
</dbReference>
<dbReference type="SUPFAM" id="SSF46785">
    <property type="entry name" value="Winged helix' DNA-binding domain"/>
    <property type="match status" value="1"/>
</dbReference>
<organism evidence="5 6">
    <name type="scientific">Dickeya aquatica</name>
    <dbReference type="NCBI Taxonomy" id="1401087"/>
    <lineage>
        <taxon>Bacteria</taxon>
        <taxon>Pseudomonadati</taxon>
        <taxon>Pseudomonadota</taxon>
        <taxon>Gammaproteobacteria</taxon>
        <taxon>Enterobacterales</taxon>
        <taxon>Pectobacteriaceae</taxon>
        <taxon>Dickeya</taxon>
    </lineage>
</organism>
<dbReference type="GO" id="GO:0003677">
    <property type="term" value="F:DNA binding"/>
    <property type="evidence" value="ECO:0007669"/>
    <property type="project" value="UniProtKB-KW"/>
</dbReference>